<gene>
    <name evidence="2" type="ORF">CIT31_30140</name>
</gene>
<proteinExistence type="predicted"/>
<dbReference type="AlphaFoldDB" id="A0A271K6Y6"/>
<feature type="transmembrane region" description="Helical" evidence="1">
    <location>
        <begin position="115"/>
        <end position="132"/>
    </location>
</feature>
<feature type="transmembrane region" description="Helical" evidence="1">
    <location>
        <begin position="292"/>
        <end position="308"/>
    </location>
</feature>
<evidence type="ECO:0000313" key="2">
    <source>
        <dbReference type="EMBL" id="PAP91528.1"/>
    </source>
</evidence>
<feature type="transmembrane region" description="Helical" evidence="1">
    <location>
        <begin position="432"/>
        <end position="455"/>
    </location>
</feature>
<name>A0A271K6Y6_9HYPH</name>
<evidence type="ECO:0000256" key="1">
    <source>
        <dbReference type="SAM" id="Phobius"/>
    </source>
</evidence>
<evidence type="ECO:0000313" key="3">
    <source>
        <dbReference type="Proteomes" id="UP000215931"/>
    </source>
</evidence>
<feature type="transmembrane region" description="Helical" evidence="1">
    <location>
        <begin position="189"/>
        <end position="212"/>
    </location>
</feature>
<sequence length="663" mass="72026">MASCDEGMMLMMPAHFTPGTRINPLQAGIRFVSAVIGPDLRGGSADTPPQRANSGWIAVLCLTVATALLLVVAGHAAGRRGYEVAPLLFWPGIVLLVAPTSLRIAWPTTARGERVFLLFLLAEALFYCKVVYSPTSFIGHDEFLHWIAADDLMTARRLFLSNPLLPIGPTYPALEIVSTAIVNLTGLPLFVAGTLLLAVLKGTFIGALFLFFESITGSPRIAAIGCLAYMGCSTFVLFESMFSYESLGIVLCVLIFAVEAASKDLVGRERLKALGLIALLLMSLSVTHHLAAFYAAIYLGAVAILEALRRDASMRSEARIAVGFTGTLAIALPILWMEARGNHLAGYLGPIVETGFKTLLGKITGAPNSDQLGAPPQPLAMRLTTLLAILLLALGLATGFFRSLAMAAPSDARTGWRPLQDVLGRRWRDSRLVFLSLLAFGFPISVAFRLTIGGWEIGNRMGTFVFIGVGLVVGVSVVHFWEGRTRRGWRRIAPAVALAVIVLGGVTSAALEPLRGRYRVAADQQSIESMGIETALWTKAWLGAGNRFTSDRINRLLLASYGRQDVRVKIVEGVAPSRVFENETLGPDEFWALVRSDIDFLLVDLRLSTAPPVLGFYFEPWQRRGTPLSGAELLKFNDIKGITRIYDNGWIVIYDVRGLHENL</sequence>
<organism evidence="2 3">
    <name type="scientific">Mesorhizobium wenxiniae</name>
    <dbReference type="NCBI Taxonomy" id="2014805"/>
    <lineage>
        <taxon>Bacteria</taxon>
        <taxon>Pseudomonadati</taxon>
        <taxon>Pseudomonadota</taxon>
        <taxon>Alphaproteobacteria</taxon>
        <taxon>Hyphomicrobiales</taxon>
        <taxon>Phyllobacteriaceae</taxon>
        <taxon>Mesorhizobium</taxon>
    </lineage>
</organism>
<feature type="transmembrane region" description="Helical" evidence="1">
    <location>
        <begin position="244"/>
        <end position="262"/>
    </location>
</feature>
<keyword evidence="3" id="KW-1185">Reference proteome</keyword>
<feature type="transmembrane region" description="Helical" evidence="1">
    <location>
        <begin position="88"/>
        <end position="106"/>
    </location>
</feature>
<protein>
    <recommendedName>
        <fullName evidence="4">Glycosyltransferase RgtA/B/C/D-like domain-containing protein</fullName>
    </recommendedName>
</protein>
<evidence type="ECO:0008006" key="4">
    <source>
        <dbReference type="Google" id="ProtNLM"/>
    </source>
</evidence>
<feature type="transmembrane region" description="Helical" evidence="1">
    <location>
        <begin position="492"/>
        <end position="511"/>
    </location>
</feature>
<comment type="caution">
    <text evidence="2">The sequence shown here is derived from an EMBL/GenBank/DDBJ whole genome shotgun (WGS) entry which is preliminary data.</text>
</comment>
<reference evidence="2 3" key="1">
    <citation type="submission" date="2017-08" db="EMBL/GenBank/DDBJ databases">
        <title>Mesorhizobium wenxinae sp. nov., a novel rhizobial species isolated from root nodules of chickpea (Cicer arietinum L.).</title>
        <authorList>
            <person name="Zhang J."/>
        </authorList>
    </citation>
    <scope>NUCLEOTIDE SEQUENCE [LARGE SCALE GENOMIC DNA]</scope>
    <source>
        <strain evidence="3">WYCCWR 10019</strain>
    </source>
</reference>
<dbReference type="EMBL" id="NPKH01000039">
    <property type="protein sequence ID" value="PAP91528.1"/>
    <property type="molecule type" value="Genomic_DNA"/>
</dbReference>
<dbReference type="OrthoDB" id="8037299at2"/>
<keyword evidence="1" id="KW-0812">Transmembrane</keyword>
<feature type="transmembrane region" description="Helical" evidence="1">
    <location>
        <begin position="320"/>
        <end position="337"/>
    </location>
</feature>
<keyword evidence="1" id="KW-0472">Membrane</keyword>
<feature type="transmembrane region" description="Helical" evidence="1">
    <location>
        <begin position="56"/>
        <end position="76"/>
    </location>
</feature>
<dbReference type="RefSeq" id="WP_095521559.1">
    <property type="nucleotide sequence ID" value="NZ_NPKH01000039.1"/>
</dbReference>
<dbReference type="Proteomes" id="UP000215931">
    <property type="component" value="Unassembled WGS sequence"/>
</dbReference>
<keyword evidence="1" id="KW-1133">Transmembrane helix</keyword>
<accession>A0A271K6Y6</accession>
<feature type="transmembrane region" description="Helical" evidence="1">
    <location>
        <begin position="379"/>
        <end position="401"/>
    </location>
</feature>
<feature type="transmembrane region" description="Helical" evidence="1">
    <location>
        <begin position="461"/>
        <end position="480"/>
    </location>
</feature>